<feature type="transmembrane region" description="Helical" evidence="1">
    <location>
        <begin position="12"/>
        <end position="32"/>
    </location>
</feature>
<name>A0ABS0YDJ5_9BACT</name>
<protein>
    <submittedName>
        <fullName evidence="2">Efflux RND transporter permease subunit</fullName>
    </submittedName>
</protein>
<dbReference type="Proteomes" id="UP000614714">
    <property type="component" value="Unassembled WGS sequence"/>
</dbReference>
<feature type="transmembrane region" description="Helical" evidence="1">
    <location>
        <begin position="464"/>
        <end position="482"/>
    </location>
</feature>
<dbReference type="SUPFAM" id="SSF82693">
    <property type="entry name" value="Multidrug efflux transporter AcrB pore domain, PN1, PN2, PC1 and PC2 subdomains"/>
    <property type="match status" value="4"/>
</dbReference>
<dbReference type="PRINTS" id="PR00702">
    <property type="entry name" value="ACRIFLAVINRP"/>
</dbReference>
<dbReference type="PANTHER" id="PTHR32063">
    <property type="match status" value="1"/>
</dbReference>
<feature type="transmembrane region" description="Helical" evidence="1">
    <location>
        <begin position="955"/>
        <end position="977"/>
    </location>
</feature>
<keyword evidence="1" id="KW-1133">Transmembrane helix</keyword>
<feature type="transmembrane region" description="Helical" evidence="1">
    <location>
        <begin position="883"/>
        <end position="903"/>
    </location>
</feature>
<dbReference type="EMBL" id="JAEMHL010000003">
    <property type="protein sequence ID" value="MBJ6750002.1"/>
    <property type="molecule type" value="Genomic_DNA"/>
</dbReference>
<dbReference type="InterPro" id="IPR027463">
    <property type="entry name" value="AcrB_DN_DC_subdom"/>
</dbReference>
<feature type="transmembrane region" description="Helical" evidence="1">
    <location>
        <begin position="989"/>
        <end position="1013"/>
    </location>
</feature>
<feature type="transmembrane region" description="Helical" evidence="1">
    <location>
        <begin position="335"/>
        <end position="354"/>
    </location>
</feature>
<gene>
    <name evidence="2" type="ORF">JFN91_07225</name>
</gene>
<dbReference type="SUPFAM" id="SSF82866">
    <property type="entry name" value="Multidrug efflux transporter AcrB transmembrane domain"/>
    <property type="match status" value="2"/>
</dbReference>
<keyword evidence="3" id="KW-1185">Reference proteome</keyword>
<dbReference type="Pfam" id="PF00873">
    <property type="entry name" value="ACR_tran"/>
    <property type="match status" value="1"/>
</dbReference>
<feature type="transmembrane region" description="Helical" evidence="1">
    <location>
        <begin position="909"/>
        <end position="934"/>
    </location>
</feature>
<evidence type="ECO:0000256" key="1">
    <source>
        <dbReference type="SAM" id="Phobius"/>
    </source>
</evidence>
<feature type="transmembrane region" description="Helical" evidence="1">
    <location>
        <begin position="530"/>
        <end position="549"/>
    </location>
</feature>
<dbReference type="RefSeq" id="WP_199388540.1">
    <property type="nucleotide sequence ID" value="NZ_JAEMHL010000003.1"/>
</dbReference>
<proteinExistence type="predicted"/>
<feature type="transmembrane region" description="Helical" evidence="1">
    <location>
        <begin position="387"/>
        <end position="412"/>
    </location>
</feature>
<dbReference type="Gene3D" id="3.30.2090.10">
    <property type="entry name" value="Multidrug efflux transporter AcrB TolC docking domain, DN and DC subdomains"/>
    <property type="match status" value="2"/>
</dbReference>
<sequence length="1035" mass="111876">MNLAELFIRRPVMTSLVMLAIVLAGLIGYQLLPVNDLPNVDYPTIQVTANLPGASPETMASAVATPLERQLSTIAGIDTMNSTSGQGVTRITLRFALERDIDAAAQDVQSAITKASRQLPQDMPSPPSYQKVNPADQPVLYLVLSSKTLPLSQVNEYADTMIAQRISMVSGVAQVQVYGSQKYAVRARLNPMALASRKIGIDEVSQALSGGNVNLPTGTLQDASTSFAIQSQGELLDAAAYRPLIVAYRGGSPVRLSDLGSVVDSVENDKIAAWFNGRERAIILAVQRQPGTNTIEVVDSIKKLLPGFRDQLPGAVTLHELYDRSQAIRHSVADVKFTLVLTIALVIMVIFLFLRNLSATVIPSLALPISLIGTFAAMYALKFSVNNITLMALTLSVGFVVDDAIVMLENIVRHMEQGERPMEAALKGAKEIGFTIVSMTISLVAVFIPVLFMGGMLGRLLHEFAVTITCAILISGVVSLTLTPMLCSRFLHPPAEERHGRLYLLLERGFDALLAAYSGTLSAVLRHRRATLAITLVMTAVTVYLFRVMPMGLLPSEDLDSFYCTTEGAQGASFDEMVTHQQELAKRIVANKNIKGFMSTVGASGSRVGSNSGFMFVTLKPRSERNESVDQVIQQLRPKLGEVPGIQAFMQNPPPIRLEAQLSKSQYQFVLQSPDTQVLYDSAAAFEQKLKQVPQLLDVTSDLQLKNPQVDLKIDRDKATALGVTAQQIEDALYYAYGSRQVSTIFAPTNQYQVILELEPQYRLDPSALGLLYVRSSSGVLVPLSTMTTLAKSLGPLSVNHLGQITSVTVSFNVKPGVPLGEAVAAVEKLAASTLPPGINTGFQGAAQAFQSSTKGLTLLLLAAVVVIYLVLGILYESYVHPITILSGLPSAGLGALLTLMLFHKELDLYAFVGIIMLVGIVKKNAIMMIDFALDAQRREGKSPMDAIHQGCLVRFRPIMMTTMAALMGTLPIALAIGASSEGRRPLGLAVVGGLLVSQLLTLYITPVVYYYLDRAVQRGREFFRSKAPSPQPGP</sequence>
<organism evidence="2 3">
    <name type="scientific">Geomonas anaerohicana</name>
    <dbReference type="NCBI Taxonomy" id="2798583"/>
    <lineage>
        <taxon>Bacteria</taxon>
        <taxon>Pseudomonadati</taxon>
        <taxon>Thermodesulfobacteriota</taxon>
        <taxon>Desulfuromonadia</taxon>
        <taxon>Geobacterales</taxon>
        <taxon>Geobacteraceae</taxon>
        <taxon>Geomonas</taxon>
    </lineage>
</organism>
<reference evidence="2 3" key="1">
    <citation type="submission" date="2020-12" db="EMBL/GenBank/DDBJ databases">
        <title>Geomonas sp. Red421, isolated from paddy soil.</title>
        <authorList>
            <person name="Xu Z."/>
            <person name="Zhang Z."/>
            <person name="Masuda Y."/>
            <person name="Itoh H."/>
            <person name="Senoo K."/>
        </authorList>
    </citation>
    <scope>NUCLEOTIDE SEQUENCE [LARGE SCALE GENOMIC DNA]</scope>
    <source>
        <strain evidence="2 3">Red421</strain>
    </source>
</reference>
<dbReference type="Gene3D" id="1.20.1640.10">
    <property type="entry name" value="Multidrug efflux transporter AcrB transmembrane domain"/>
    <property type="match status" value="2"/>
</dbReference>
<dbReference type="Gene3D" id="3.30.70.1440">
    <property type="entry name" value="Multidrug efflux transporter AcrB pore domain"/>
    <property type="match status" value="1"/>
</dbReference>
<dbReference type="InterPro" id="IPR001036">
    <property type="entry name" value="Acrflvin-R"/>
</dbReference>
<feature type="transmembrane region" description="Helical" evidence="1">
    <location>
        <begin position="432"/>
        <end position="452"/>
    </location>
</feature>
<accession>A0ABS0YDJ5</accession>
<dbReference type="Gene3D" id="3.30.70.1320">
    <property type="entry name" value="Multidrug efflux transporter AcrB pore domain like"/>
    <property type="match status" value="1"/>
</dbReference>
<keyword evidence="1" id="KW-0812">Transmembrane</keyword>
<feature type="transmembrane region" description="Helical" evidence="1">
    <location>
        <begin position="361"/>
        <end position="381"/>
    </location>
</feature>
<dbReference type="SUPFAM" id="SSF82714">
    <property type="entry name" value="Multidrug efflux transporter AcrB TolC docking domain, DN and DC subdomains"/>
    <property type="match status" value="2"/>
</dbReference>
<keyword evidence="1" id="KW-0472">Membrane</keyword>
<dbReference type="Gene3D" id="3.30.70.1430">
    <property type="entry name" value="Multidrug efflux transporter AcrB pore domain"/>
    <property type="match status" value="2"/>
</dbReference>
<dbReference type="PANTHER" id="PTHR32063:SF21">
    <property type="entry name" value="MULTIDRUG RESISTANCE PROTEIN MDTB"/>
    <property type="match status" value="1"/>
</dbReference>
<evidence type="ECO:0000313" key="3">
    <source>
        <dbReference type="Proteomes" id="UP000614714"/>
    </source>
</evidence>
<comment type="caution">
    <text evidence="2">The sequence shown here is derived from an EMBL/GenBank/DDBJ whole genome shotgun (WGS) entry which is preliminary data.</text>
</comment>
<evidence type="ECO:0000313" key="2">
    <source>
        <dbReference type="EMBL" id="MBJ6750002.1"/>
    </source>
</evidence>
<feature type="transmembrane region" description="Helical" evidence="1">
    <location>
        <begin position="857"/>
        <end position="876"/>
    </location>
</feature>